<dbReference type="SMART" id="SM00066">
    <property type="entry name" value="GAL4"/>
    <property type="match status" value="2"/>
</dbReference>
<evidence type="ECO:0000256" key="3">
    <source>
        <dbReference type="ARBA" id="ARBA00023163"/>
    </source>
</evidence>
<gene>
    <name evidence="7" type="ORF">EG328_005757</name>
</gene>
<accession>A0A8H3UKP5</accession>
<dbReference type="AlphaFoldDB" id="A0A8H3UKP5"/>
<evidence type="ECO:0000256" key="1">
    <source>
        <dbReference type="ARBA" id="ARBA00023015"/>
    </source>
</evidence>
<reference evidence="7 8" key="1">
    <citation type="submission" date="2018-12" db="EMBL/GenBank/DDBJ databases">
        <title>Venturia inaequalis Genome Resource.</title>
        <authorList>
            <person name="Lichtner F.J."/>
        </authorList>
    </citation>
    <scope>NUCLEOTIDE SEQUENCE [LARGE SCALE GENOMIC DNA]</scope>
    <source>
        <strain evidence="7 8">120213</strain>
    </source>
</reference>
<evidence type="ECO:0000256" key="4">
    <source>
        <dbReference type="ARBA" id="ARBA00023242"/>
    </source>
</evidence>
<evidence type="ECO:0000313" key="7">
    <source>
        <dbReference type="EMBL" id="KAE9971293.1"/>
    </source>
</evidence>
<dbReference type="SUPFAM" id="SSF57701">
    <property type="entry name" value="Zn2/Cys6 DNA-binding domain"/>
    <property type="match status" value="2"/>
</dbReference>
<organism evidence="7 8">
    <name type="scientific">Venturia inaequalis</name>
    <name type="common">Apple scab fungus</name>
    <dbReference type="NCBI Taxonomy" id="5025"/>
    <lineage>
        <taxon>Eukaryota</taxon>
        <taxon>Fungi</taxon>
        <taxon>Dikarya</taxon>
        <taxon>Ascomycota</taxon>
        <taxon>Pezizomycotina</taxon>
        <taxon>Dothideomycetes</taxon>
        <taxon>Pleosporomycetidae</taxon>
        <taxon>Venturiales</taxon>
        <taxon>Venturiaceae</taxon>
        <taxon>Venturia</taxon>
    </lineage>
</organism>
<dbReference type="EMBL" id="WNWS01000303">
    <property type="protein sequence ID" value="KAE9971293.1"/>
    <property type="molecule type" value="Genomic_DNA"/>
</dbReference>
<keyword evidence="3" id="KW-0804">Transcription</keyword>
<feature type="region of interest" description="Disordered" evidence="5">
    <location>
        <begin position="577"/>
        <end position="601"/>
    </location>
</feature>
<keyword evidence="1" id="KW-0805">Transcription regulation</keyword>
<dbReference type="PANTHER" id="PTHR31069:SF32">
    <property type="entry name" value="ARGININE METABOLISM REGULATION PROTEIN II"/>
    <property type="match status" value="1"/>
</dbReference>
<dbReference type="PANTHER" id="PTHR31069">
    <property type="entry name" value="OLEATE-ACTIVATED TRANSCRIPTION FACTOR 1-RELATED"/>
    <property type="match status" value="1"/>
</dbReference>
<feature type="region of interest" description="Disordered" evidence="5">
    <location>
        <begin position="420"/>
        <end position="442"/>
    </location>
</feature>
<dbReference type="InterPro" id="IPR001138">
    <property type="entry name" value="Zn2Cys6_DnaBD"/>
</dbReference>
<dbReference type="Gene3D" id="4.10.240.10">
    <property type="entry name" value="Zn(2)-C6 fungal-type DNA-binding domain"/>
    <property type="match status" value="2"/>
</dbReference>
<dbReference type="InterPro" id="IPR050675">
    <property type="entry name" value="OAF3"/>
</dbReference>
<keyword evidence="4" id="KW-0539">Nucleus</keyword>
<proteinExistence type="predicted"/>
<dbReference type="GO" id="GO:0003677">
    <property type="term" value="F:DNA binding"/>
    <property type="evidence" value="ECO:0007669"/>
    <property type="project" value="UniProtKB-KW"/>
</dbReference>
<evidence type="ECO:0000313" key="8">
    <source>
        <dbReference type="Proteomes" id="UP000447873"/>
    </source>
</evidence>
<dbReference type="PROSITE" id="PS50048">
    <property type="entry name" value="ZN2_CY6_FUNGAL_2"/>
    <property type="match status" value="2"/>
</dbReference>
<evidence type="ECO:0000256" key="2">
    <source>
        <dbReference type="ARBA" id="ARBA00023125"/>
    </source>
</evidence>
<name>A0A8H3UKP5_VENIN</name>
<keyword evidence="2" id="KW-0238">DNA-binding</keyword>
<dbReference type="CDD" id="cd00067">
    <property type="entry name" value="GAL4"/>
    <property type="match status" value="2"/>
</dbReference>
<dbReference type="InterPro" id="IPR036864">
    <property type="entry name" value="Zn2-C6_fun-type_DNA-bd_sf"/>
</dbReference>
<feature type="domain" description="Zn(2)-C6 fungal-type" evidence="6">
    <location>
        <begin position="235"/>
        <end position="265"/>
    </location>
</feature>
<feature type="domain" description="Zn(2)-C6 fungal-type" evidence="6">
    <location>
        <begin position="353"/>
        <end position="383"/>
    </location>
</feature>
<dbReference type="PROSITE" id="PS00463">
    <property type="entry name" value="ZN2_CY6_FUNGAL_1"/>
    <property type="match status" value="2"/>
</dbReference>
<dbReference type="Pfam" id="PF00172">
    <property type="entry name" value="Zn_clus"/>
    <property type="match status" value="2"/>
</dbReference>
<dbReference type="GO" id="GO:0000981">
    <property type="term" value="F:DNA-binding transcription factor activity, RNA polymerase II-specific"/>
    <property type="evidence" value="ECO:0007669"/>
    <property type="project" value="InterPro"/>
</dbReference>
<comment type="caution">
    <text evidence="7">The sequence shown here is derived from an EMBL/GenBank/DDBJ whole genome shotgun (WGS) entry which is preliminary data.</text>
</comment>
<protein>
    <recommendedName>
        <fullName evidence="6">Zn(2)-C6 fungal-type domain-containing protein</fullName>
    </recommendedName>
</protein>
<sequence>MTVIKSRPPNIYGFQDPPVPQTREPLTPLGERFRVTSLPHQSRRVTRKSAMPLAFDDKHLKKLLDHYCTAEKLGSWVQSAPVIAALKYWVKSTLQCHEHDDTYRSLLIPAESEEKWSDFEEDCVHVVFTRIKGEDLGEPAPDPPTSAWAYAIEQLVRESWRDATSGPLNGGQHPGQSKLSRWPCERACELLRTVYESLRSEPSSGYFANLLGSFTGERHLPLPVQSRPQSTPKLACETCRFNHIACDRAEPVCGQCKHLKVLCTKAGEVPSDDTRGGNEDSSYPFDPLFDESPPRSEPLMELVSRLAPSTTTPQSEFSFYPRDESTTATRPRLLDFASFSTTSGRAPLPNTPACRTCRGKHRGCDRVRPSCGECALRSVDCVWDRDGPGANKPLARVHGNVLEEGEIDETIDIDKFPQHSAGSKRALGGANVGADLPPMKRPRLSRNTLMDALLSSDPRAIDTQAVNRAPTAHMMAPLTTPAVPNMPPSTFGKVHLDRLAQIGPPSPEQPAPTYEPEVTGSNSIVVSATRTSSVKAEFKEISDGFANPQPRTIPLQFPRPQIPTQPTPPFLVAVQPGVKSRKKQRMPPNRPNRPNRPNATAPVAVRAPAGLTHSSEEARLSSALQYCKTLFEDIMAGRNVPNAAQMGVTAIQHALSDS</sequence>
<dbReference type="Proteomes" id="UP000447873">
    <property type="component" value="Unassembled WGS sequence"/>
</dbReference>
<dbReference type="GO" id="GO:0008270">
    <property type="term" value="F:zinc ion binding"/>
    <property type="evidence" value="ECO:0007669"/>
    <property type="project" value="InterPro"/>
</dbReference>
<evidence type="ECO:0000259" key="6">
    <source>
        <dbReference type="PROSITE" id="PS50048"/>
    </source>
</evidence>
<evidence type="ECO:0000256" key="5">
    <source>
        <dbReference type="SAM" id="MobiDB-lite"/>
    </source>
</evidence>